<name>A0A9W6B942_9CHLO</name>
<keyword evidence="3" id="KW-1185">Reference proteome</keyword>
<reference evidence="2 3" key="1">
    <citation type="journal article" date="2023" name="Commun. Biol.">
        <title>Reorganization of the ancestral sex-determining regions during the evolution of trioecy in Pleodorina starrii.</title>
        <authorList>
            <person name="Takahashi K."/>
            <person name="Suzuki S."/>
            <person name="Kawai-Toyooka H."/>
            <person name="Yamamoto K."/>
            <person name="Hamaji T."/>
            <person name="Ootsuki R."/>
            <person name="Yamaguchi H."/>
            <person name="Kawachi M."/>
            <person name="Higashiyama T."/>
            <person name="Nozaki H."/>
        </authorList>
    </citation>
    <scope>NUCLEOTIDE SEQUENCE [LARGE SCALE GENOMIC DNA]</scope>
    <source>
        <strain evidence="2 3">NIES-4479</strain>
    </source>
</reference>
<evidence type="ECO:0000313" key="3">
    <source>
        <dbReference type="Proteomes" id="UP001165080"/>
    </source>
</evidence>
<dbReference type="Pfam" id="PF01789">
    <property type="entry name" value="PsbP"/>
    <property type="match status" value="1"/>
</dbReference>
<dbReference type="PANTHER" id="PTHR31407:SF3">
    <property type="entry name" value="PSBP DOMAIN-CONTAINING PROTEIN 2, CHLOROPLASTIC"/>
    <property type="match status" value="1"/>
</dbReference>
<dbReference type="AlphaFoldDB" id="A0A9W6B942"/>
<dbReference type="OrthoDB" id="2020701at2759"/>
<organism evidence="2 3">
    <name type="scientific">Pleodorina starrii</name>
    <dbReference type="NCBI Taxonomy" id="330485"/>
    <lineage>
        <taxon>Eukaryota</taxon>
        <taxon>Viridiplantae</taxon>
        <taxon>Chlorophyta</taxon>
        <taxon>core chlorophytes</taxon>
        <taxon>Chlorophyceae</taxon>
        <taxon>CS clade</taxon>
        <taxon>Chlamydomonadales</taxon>
        <taxon>Volvocaceae</taxon>
        <taxon>Pleodorina</taxon>
    </lineage>
</organism>
<comment type="caution">
    <text evidence="2">The sequence shown here is derived from an EMBL/GenBank/DDBJ whole genome shotgun (WGS) entry which is preliminary data.</text>
</comment>
<feature type="domain" description="PsbP C-terminal" evidence="1">
    <location>
        <begin position="122"/>
        <end position="249"/>
    </location>
</feature>
<evidence type="ECO:0000259" key="1">
    <source>
        <dbReference type="Pfam" id="PF01789"/>
    </source>
</evidence>
<dbReference type="GO" id="GO:0015979">
    <property type="term" value="P:photosynthesis"/>
    <property type="evidence" value="ECO:0007669"/>
    <property type="project" value="InterPro"/>
</dbReference>
<proteinExistence type="predicted"/>
<dbReference type="GO" id="GO:0019898">
    <property type="term" value="C:extrinsic component of membrane"/>
    <property type="evidence" value="ECO:0007669"/>
    <property type="project" value="InterPro"/>
</dbReference>
<gene>
    <name evidence="2" type="primary">PLEST000447</name>
    <name evidence="2" type="ORF">PLESTB_000046000</name>
</gene>
<dbReference type="PANTHER" id="PTHR31407">
    <property type="match status" value="1"/>
</dbReference>
<sequence>MRTCSLTPCQSRHLERRALVWGQLQPCTLPARSASHGRRINILQCLSASSDTSGLAQLADRDASFSTSGLDHALSRRTLLLVSTLALTAPYHLAGRPAHAEEAAAASAPAAAAADGAPAVELTPYSNAKQRYTLMVPASWDAKGKAGADVLFEDPSRRSTSVGVTVNPVKVPTIRQFGGLQEVGDKLLEAERRKESTLAVVLVGSSERVGASGATLYEYEYELDSTRGRKRILNTVTIFGSRLYILNAAFKCDKEGCGEEARSGVQLLRDVAATFDVTAD</sequence>
<dbReference type="GO" id="GO:0005509">
    <property type="term" value="F:calcium ion binding"/>
    <property type="evidence" value="ECO:0007669"/>
    <property type="project" value="InterPro"/>
</dbReference>
<dbReference type="EMBL" id="BRXU01000001">
    <property type="protein sequence ID" value="GLC47979.1"/>
    <property type="molecule type" value="Genomic_DNA"/>
</dbReference>
<accession>A0A9W6B942</accession>
<dbReference type="Gene3D" id="3.40.1000.10">
    <property type="entry name" value="Mog1/PsbP, alpha/beta/alpha sandwich"/>
    <property type="match status" value="1"/>
</dbReference>
<dbReference type="Proteomes" id="UP001165080">
    <property type="component" value="Unassembled WGS sequence"/>
</dbReference>
<dbReference type="InterPro" id="IPR002683">
    <property type="entry name" value="PsbP_C"/>
</dbReference>
<dbReference type="GO" id="GO:0009654">
    <property type="term" value="C:photosystem II oxygen evolving complex"/>
    <property type="evidence" value="ECO:0007669"/>
    <property type="project" value="InterPro"/>
</dbReference>
<dbReference type="SUPFAM" id="SSF55724">
    <property type="entry name" value="Mog1p/PsbP-like"/>
    <property type="match status" value="1"/>
</dbReference>
<evidence type="ECO:0000313" key="2">
    <source>
        <dbReference type="EMBL" id="GLC47979.1"/>
    </source>
</evidence>
<protein>
    <recommendedName>
        <fullName evidence="1">PsbP C-terminal domain-containing protein</fullName>
    </recommendedName>
</protein>
<dbReference type="InterPro" id="IPR016123">
    <property type="entry name" value="Mog1/PsbP_a/b/a-sand"/>
</dbReference>